<dbReference type="InterPro" id="IPR051132">
    <property type="entry name" value="3-5_Exonuclease_domain"/>
</dbReference>
<dbReference type="GO" id="GO:0008408">
    <property type="term" value="F:3'-5' exonuclease activity"/>
    <property type="evidence" value="ECO:0007669"/>
    <property type="project" value="InterPro"/>
</dbReference>
<dbReference type="PANTHER" id="PTHR13620">
    <property type="entry name" value="3-5 EXONUCLEASE"/>
    <property type="match status" value="1"/>
</dbReference>
<dbReference type="GO" id="GO:0003676">
    <property type="term" value="F:nucleic acid binding"/>
    <property type="evidence" value="ECO:0007669"/>
    <property type="project" value="InterPro"/>
</dbReference>
<dbReference type="GO" id="GO:0005737">
    <property type="term" value="C:cytoplasm"/>
    <property type="evidence" value="ECO:0007669"/>
    <property type="project" value="TreeGrafter"/>
</dbReference>
<dbReference type="Proteomes" id="UP000827889">
    <property type="component" value="Chromosome 5"/>
</dbReference>
<evidence type="ECO:0000256" key="1">
    <source>
        <dbReference type="ARBA" id="ARBA00022722"/>
    </source>
</evidence>
<gene>
    <name evidence="5" type="primary">LOC115740031</name>
</gene>
<dbReference type="GO" id="GO:0005634">
    <property type="term" value="C:nucleus"/>
    <property type="evidence" value="ECO:0007669"/>
    <property type="project" value="TreeGrafter"/>
</dbReference>
<protein>
    <submittedName>
        <fullName evidence="5">Werner Syndrome-like exonuclease</fullName>
    </submittedName>
</protein>
<reference evidence="5" key="1">
    <citation type="submission" date="2025-08" db="UniProtKB">
        <authorList>
            <consortium name="RefSeq"/>
        </authorList>
    </citation>
    <scope>IDENTIFICATION</scope>
    <source>
        <tissue evidence="5">Leaf</tissue>
    </source>
</reference>
<evidence type="ECO:0000259" key="3">
    <source>
        <dbReference type="Pfam" id="PF01612"/>
    </source>
</evidence>
<dbReference type="AlphaFoldDB" id="A0A8B8P5R5"/>
<evidence type="ECO:0000313" key="5">
    <source>
        <dbReference type="RefSeq" id="XP_030529243.1"/>
    </source>
</evidence>
<accession>A0A8B8P5R5</accession>
<dbReference type="Pfam" id="PF01612">
    <property type="entry name" value="DNA_pol_A_exo1"/>
    <property type="match status" value="1"/>
</dbReference>
<dbReference type="RefSeq" id="XP_030529243.1">
    <property type="nucleotide sequence ID" value="XM_030673383.1"/>
</dbReference>
<dbReference type="OrthoDB" id="446462at2759"/>
<dbReference type="KEGG" id="rarg:115740031"/>
<dbReference type="GeneID" id="115740031"/>
<sequence length="211" mass="23420">MTITIVDHGILFLLHDPYNLYDISFYGFRVRTVLTHSPTRASSWLSSRGSQPRLIGLDVQWRTDFGPDDNNPPVVLQLCVGTHCLIFQILHAPEIPQALADFLRNPRHVFVGVGIDQIVERLRCDYGLAVATAVDLRALAARELGREELRRAGLEELAREVLGRAIERLERVEGSQWENMLLSSVQVLHACLGALVPLQIGEALNAGGAQP</sequence>
<dbReference type="PANTHER" id="PTHR13620:SF105">
    <property type="entry name" value="OS01G0737700 PROTEIN"/>
    <property type="match status" value="1"/>
</dbReference>
<evidence type="ECO:0000313" key="4">
    <source>
        <dbReference type="Proteomes" id="UP000827889"/>
    </source>
</evidence>
<name>A0A8B8P5R5_9MYRT</name>
<dbReference type="SUPFAM" id="SSF53098">
    <property type="entry name" value="Ribonuclease H-like"/>
    <property type="match status" value="1"/>
</dbReference>
<dbReference type="InterPro" id="IPR012337">
    <property type="entry name" value="RNaseH-like_sf"/>
</dbReference>
<dbReference type="InterPro" id="IPR036397">
    <property type="entry name" value="RNaseH_sf"/>
</dbReference>
<dbReference type="Gene3D" id="3.30.420.10">
    <property type="entry name" value="Ribonuclease H-like superfamily/Ribonuclease H"/>
    <property type="match status" value="1"/>
</dbReference>
<proteinExistence type="predicted"/>
<dbReference type="InterPro" id="IPR002562">
    <property type="entry name" value="3'-5'_exonuclease_dom"/>
</dbReference>
<keyword evidence="1" id="KW-0540">Nuclease</keyword>
<dbReference type="CDD" id="cd06141">
    <property type="entry name" value="WRN_exo"/>
    <property type="match status" value="1"/>
</dbReference>
<feature type="domain" description="3'-5' exonuclease" evidence="3">
    <location>
        <begin position="54"/>
        <end position="204"/>
    </location>
</feature>
<dbReference type="GO" id="GO:0006139">
    <property type="term" value="P:nucleobase-containing compound metabolic process"/>
    <property type="evidence" value="ECO:0007669"/>
    <property type="project" value="InterPro"/>
</dbReference>
<keyword evidence="2" id="KW-0378">Hydrolase</keyword>
<keyword evidence="4" id="KW-1185">Reference proteome</keyword>
<organism evidence="4 5">
    <name type="scientific">Rhodamnia argentea</name>
    <dbReference type="NCBI Taxonomy" id="178133"/>
    <lineage>
        <taxon>Eukaryota</taxon>
        <taxon>Viridiplantae</taxon>
        <taxon>Streptophyta</taxon>
        <taxon>Embryophyta</taxon>
        <taxon>Tracheophyta</taxon>
        <taxon>Spermatophyta</taxon>
        <taxon>Magnoliopsida</taxon>
        <taxon>eudicotyledons</taxon>
        <taxon>Gunneridae</taxon>
        <taxon>Pentapetalae</taxon>
        <taxon>rosids</taxon>
        <taxon>malvids</taxon>
        <taxon>Myrtales</taxon>
        <taxon>Myrtaceae</taxon>
        <taxon>Myrtoideae</taxon>
        <taxon>Myrteae</taxon>
        <taxon>Australasian group</taxon>
        <taxon>Rhodamnia</taxon>
    </lineage>
</organism>
<evidence type="ECO:0000256" key="2">
    <source>
        <dbReference type="ARBA" id="ARBA00022801"/>
    </source>
</evidence>